<dbReference type="GO" id="GO:0004519">
    <property type="term" value="F:endonuclease activity"/>
    <property type="evidence" value="ECO:0007669"/>
    <property type="project" value="UniProtKB-KW"/>
</dbReference>
<evidence type="ECO:0008006" key="10">
    <source>
        <dbReference type="Google" id="ProtNLM"/>
    </source>
</evidence>
<evidence type="ECO:0000256" key="1">
    <source>
        <dbReference type="ARBA" id="ARBA00006620"/>
    </source>
</evidence>
<dbReference type="STRING" id="1817863.A2Y62_07910"/>
<keyword evidence="7" id="KW-0346">Stress response</keyword>
<reference evidence="8 9" key="1">
    <citation type="journal article" date="2016" name="Nat. Commun.">
        <title>Thousands of microbial genomes shed light on interconnected biogeochemical processes in an aquifer system.</title>
        <authorList>
            <person name="Anantharaman K."/>
            <person name="Brown C.T."/>
            <person name="Hug L.A."/>
            <person name="Sharon I."/>
            <person name="Castelle C.J."/>
            <person name="Probst A.J."/>
            <person name="Thomas B.C."/>
            <person name="Singh A."/>
            <person name="Wilkins M.J."/>
            <person name="Karaoz U."/>
            <person name="Brodie E.L."/>
            <person name="Williams K.H."/>
            <person name="Hubbard S.S."/>
            <person name="Banfield J.F."/>
        </authorList>
    </citation>
    <scope>NUCLEOTIDE SEQUENCE [LARGE SCALE GENOMIC DNA]</scope>
</reference>
<proteinExistence type="inferred from homology"/>
<evidence type="ECO:0000256" key="3">
    <source>
        <dbReference type="ARBA" id="ARBA00022722"/>
    </source>
</evidence>
<dbReference type="GO" id="GO:0016787">
    <property type="term" value="F:hydrolase activity"/>
    <property type="evidence" value="ECO:0007669"/>
    <property type="project" value="UniProtKB-KW"/>
</dbReference>
<keyword evidence="6" id="KW-0694">RNA-binding</keyword>
<keyword evidence="4" id="KW-0255">Endonuclease</keyword>
<comment type="similarity">
    <text evidence="1">Belongs to the HicA mRNA interferase family.</text>
</comment>
<evidence type="ECO:0000256" key="5">
    <source>
        <dbReference type="ARBA" id="ARBA00022801"/>
    </source>
</evidence>
<organism evidence="8 9">
    <name type="scientific">Candidatus Fischerbacteria bacterium RBG_13_37_8</name>
    <dbReference type="NCBI Taxonomy" id="1817863"/>
    <lineage>
        <taxon>Bacteria</taxon>
        <taxon>Candidatus Fischeribacteriota</taxon>
    </lineage>
</organism>
<evidence type="ECO:0000313" key="9">
    <source>
        <dbReference type="Proteomes" id="UP000178943"/>
    </source>
</evidence>
<gene>
    <name evidence="8" type="ORF">A2Y62_07910</name>
</gene>
<dbReference type="Gene3D" id="3.30.920.30">
    <property type="entry name" value="Hypothetical protein"/>
    <property type="match status" value="1"/>
</dbReference>
<evidence type="ECO:0000256" key="2">
    <source>
        <dbReference type="ARBA" id="ARBA00022649"/>
    </source>
</evidence>
<keyword evidence="5" id="KW-0378">Hydrolase</keyword>
<dbReference type="InterPro" id="IPR038570">
    <property type="entry name" value="HicA_sf"/>
</dbReference>
<comment type="caution">
    <text evidence="8">The sequence shown here is derived from an EMBL/GenBank/DDBJ whole genome shotgun (WGS) entry which is preliminary data.</text>
</comment>
<dbReference type="Proteomes" id="UP000178943">
    <property type="component" value="Unassembled WGS sequence"/>
</dbReference>
<evidence type="ECO:0000256" key="7">
    <source>
        <dbReference type="ARBA" id="ARBA00023016"/>
    </source>
</evidence>
<dbReference type="InterPro" id="IPR012933">
    <property type="entry name" value="HicA_mRNA_interferase"/>
</dbReference>
<dbReference type="AlphaFoldDB" id="A0A1F5V588"/>
<evidence type="ECO:0000256" key="4">
    <source>
        <dbReference type="ARBA" id="ARBA00022759"/>
    </source>
</evidence>
<accession>A0A1F5V588</accession>
<dbReference type="GO" id="GO:0003729">
    <property type="term" value="F:mRNA binding"/>
    <property type="evidence" value="ECO:0007669"/>
    <property type="project" value="InterPro"/>
</dbReference>
<dbReference type="EMBL" id="MFGW01000244">
    <property type="protein sequence ID" value="OGF58593.1"/>
    <property type="molecule type" value="Genomic_DNA"/>
</dbReference>
<dbReference type="Pfam" id="PF07927">
    <property type="entry name" value="HicA_toxin"/>
    <property type="match status" value="1"/>
</dbReference>
<evidence type="ECO:0000256" key="6">
    <source>
        <dbReference type="ARBA" id="ARBA00022884"/>
    </source>
</evidence>
<protein>
    <recommendedName>
        <fullName evidence="10">Addiction module toxin, HicA family</fullName>
    </recommendedName>
</protein>
<name>A0A1F5V588_9BACT</name>
<sequence>MHKQQRLTDQDAETLLLKAGFKMLRSKGSHRIYIKKNRRIVIPFHKDKVLHPKRLRKNNLVFFAPKFTLDLTDLRKQNRRNSSAISRILRPIICQR</sequence>
<evidence type="ECO:0000313" key="8">
    <source>
        <dbReference type="EMBL" id="OGF58593.1"/>
    </source>
</evidence>
<keyword evidence="3" id="KW-0540">Nuclease</keyword>
<dbReference type="SUPFAM" id="SSF54786">
    <property type="entry name" value="YcfA/nrd intein domain"/>
    <property type="match status" value="1"/>
</dbReference>
<keyword evidence="2" id="KW-1277">Toxin-antitoxin system</keyword>